<feature type="region of interest" description="Disordered" evidence="6">
    <location>
        <begin position="178"/>
        <end position="203"/>
    </location>
</feature>
<keyword evidence="8" id="KW-0560">Oxidoreductase</keyword>
<dbReference type="PANTHER" id="PTHR43278">
    <property type="entry name" value="NAD(P)H-DEPENDENT FMN-CONTAINING OXIDOREDUCTASE YWQN-RELATED"/>
    <property type="match status" value="1"/>
</dbReference>
<name>A0AA96V6K6_9EURY</name>
<keyword evidence="9" id="KW-1185">Reference proteome</keyword>
<evidence type="ECO:0000256" key="2">
    <source>
        <dbReference type="ARBA" id="ARBA00001966"/>
    </source>
</evidence>
<keyword evidence="4" id="KW-0288">FMN</keyword>
<evidence type="ECO:0000313" key="9">
    <source>
        <dbReference type="Proteomes" id="UP001304970"/>
    </source>
</evidence>
<evidence type="ECO:0000256" key="1">
    <source>
        <dbReference type="ARBA" id="ARBA00001917"/>
    </source>
</evidence>
<protein>
    <submittedName>
        <fullName evidence="8">NAD(P)H-dependent FMN-containing oxidoreductase YwqN</fullName>
        <ecNumber evidence="8">1.-.-.-</ecNumber>
    </submittedName>
</protein>
<evidence type="ECO:0000256" key="4">
    <source>
        <dbReference type="ARBA" id="ARBA00022643"/>
    </source>
</evidence>
<dbReference type="Proteomes" id="UP001304970">
    <property type="component" value="Chromosome"/>
</dbReference>
<dbReference type="Gene3D" id="3.40.50.360">
    <property type="match status" value="1"/>
</dbReference>
<organism evidence="8 9">
    <name type="scientific">Methanolapillus ohkumae</name>
    <dbReference type="NCBI Taxonomy" id="3028298"/>
    <lineage>
        <taxon>Archaea</taxon>
        <taxon>Methanobacteriati</taxon>
        <taxon>Methanobacteriota</taxon>
        <taxon>Stenosarchaea group</taxon>
        <taxon>Methanomicrobia</taxon>
        <taxon>Methanosarcinales</taxon>
        <taxon>Methanosarcinaceae</taxon>
        <taxon>Methanolapillus</taxon>
    </lineage>
</organism>
<accession>A0AA96V6K6</accession>
<dbReference type="EC" id="1.-.-.-" evidence="8"/>
<evidence type="ECO:0000256" key="6">
    <source>
        <dbReference type="SAM" id="MobiDB-lite"/>
    </source>
</evidence>
<dbReference type="InterPro" id="IPR005025">
    <property type="entry name" value="FMN_Rdtase-like_dom"/>
</dbReference>
<evidence type="ECO:0000256" key="3">
    <source>
        <dbReference type="ARBA" id="ARBA00022630"/>
    </source>
</evidence>
<keyword evidence="3" id="KW-0285">Flavoprotein</keyword>
<dbReference type="InterPro" id="IPR051796">
    <property type="entry name" value="ISF_SsuE-like"/>
</dbReference>
<dbReference type="AlphaFoldDB" id="A0AA96V6K6"/>
<dbReference type="Pfam" id="PF03358">
    <property type="entry name" value="FMN_red"/>
    <property type="match status" value="1"/>
</dbReference>
<feature type="compositionally biased region" description="Basic residues" evidence="6">
    <location>
        <begin position="186"/>
        <end position="195"/>
    </location>
</feature>
<evidence type="ECO:0000259" key="7">
    <source>
        <dbReference type="Pfam" id="PF03358"/>
    </source>
</evidence>
<dbReference type="SUPFAM" id="SSF52218">
    <property type="entry name" value="Flavoproteins"/>
    <property type="match status" value="1"/>
</dbReference>
<dbReference type="EMBL" id="CP131061">
    <property type="protein sequence ID" value="WNY26785.1"/>
    <property type="molecule type" value="Genomic_DNA"/>
</dbReference>
<dbReference type="PANTHER" id="PTHR43278:SF4">
    <property type="entry name" value="NAD(P)H-DEPENDENT FMN-CONTAINING OXIDOREDUCTASE YWQN-RELATED"/>
    <property type="match status" value="1"/>
</dbReference>
<comment type="cofactor">
    <cofactor evidence="2">
        <name>[4Fe-4S] cluster</name>
        <dbReference type="ChEBI" id="CHEBI:49883"/>
    </cofactor>
</comment>
<evidence type="ECO:0000256" key="5">
    <source>
        <dbReference type="ARBA" id="ARBA00038292"/>
    </source>
</evidence>
<comment type="similarity">
    <text evidence="5">Belongs to the SsuE family. Isf subfamily.</text>
</comment>
<sequence>MKMIGFCGSPRRRGNTEILMEMIQSTVEDAGISMEIVGLADVDIGFCSACDACHVPGGKCILDDDMDSLAQKMKEADIWVFGTPVYWWGPTAQMKVFMDRWYGISKTIFQNKKAILVIPMEDTDDKTASHVVGMFQDALDYVGVEILDTVVAKGVWSAGDVKEKPEILQAAKDAAQKAVSVSSKKPAAKPKGKGQSKKETNQK</sequence>
<proteinExistence type="inferred from homology"/>
<dbReference type="GO" id="GO:0016491">
    <property type="term" value="F:oxidoreductase activity"/>
    <property type="evidence" value="ECO:0007669"/>
    <property type="project" value="UniProtKB-KW"/>
</dbReference>
<feature type="domain" description="NADPH-dependent FMN reductase-like" evidence="7">
    <location>
        <begin position="1"/>
        <end position="117"/>
    </location>
</feature>
<gene>
    <name evidence="8" type="primary">ywqN</name>
    <name evidence="8" type="ORF">MsAm2_05620</name>
</gene>
<comment type="cofactor">
    <cofactor evidence="1">
        <name>FMN</name>
        <dbReference type="ChEBI" id="CHEBI:58210"/>
    </cofactor>
</comment>
<evidence type="ECO:0000313" key="8">
    <source>
        <dbReference type="EMBL" id="WNY26785.1"/>
    </source>
</evidence>
<dbReference type="InterPro" id="IPR029039">
    <property type="entry name" value="Flavoprotein-like_sf"/>
</dbReference>
<reference evidence="8 9" key="1">
    <citation type="submission" date="2023-07" db="EMBL/GenBank/DDBJ databases">
        <title>Closed genome sequence of Methanosarcinaceae archaeon Am2.</title>
        <authorList>
            <person name="Poehlein A."/>
            <person name="Protasov E."/>
            <person name="Platt K."/>
            <person name="Reeh H."/>
            <person name="Daniel R."/>
            <person name="Brune A."/>
        </authorList>
    </citation>
    <scope>NUCLEOTIDE SEQUENCE [LARGE SCALE GENOMIC DNA]</scope>
    <source>
        <strain evidence="8 9">Am2</strain>
    </source>
</reference>